<evidence type="ECO:0000313" key="2">
    <source>
        <dbReference type="Proteomes" id="UP000177953"/>
    </source>
</evidence>
<comment type="caution">
    <text evidence="1">The sequence shown here is derived from an EMBL/GenBank/DDBJ whole genome shotgun (WGS) entry which is preliminary data.</text>
</comment>
<evidence type="ECO:0000313" key="1">
    <source>
        <dbReference type="EMBL" id="OGH70138.1"/>
    </source>
</evidence>
<dbReference type="AlphaFoldDB" id="A0A1F6MF29"/>
<accession>A0A1F6MF29</accession>
<dbReference type="EMBL" id="MFPU01000015">
    <property type="protein sequence ID" value="OGH70138.1"/>
    <property type="molecule type" value="Genomic_DNA"/>
</dbReference>
<organism evidence="1 2">
    <name type="scientific">Candidatus Magasanikbacteria bacterium RIFCSPHIGHO2_01_FULL_47_8</name>
    <dbReference type="NCBI Taxonomy" id="1798673"/>
    <lineage>
        <taxon>Bacteria</taxon>
        <taxon>Candidatus Magasanikiibacteriota</taxon>
    </lineage>
</organism>
<reference evidence="1 2" key="1">
    <citation type="journal article" date="2016" name="Nat. Commun.">
        <title>Thousands of microbial genomes shed light on interconnected biogeochemical processes in an aquifer system.</title>
        <authorList>
            <person name="Anantharaman K."/>
            <person name="Brown C.T."/>
            <person name="Hug L.A."/>
            <person name="Sharon I."/>
            <person name="Castelle C.J."/>
            <person name="Probst A.J."/>
            <person name="Thomas B.C."/>
            <person name="Singh A."/>
            <person name="Wilkins M.J."/>
            <person name="Karaoz U."/>
            <person name="Brodie E.L."/>
            <person name="Williams K.H."/>
            <person name="Hubbard S.S."/>
            <person name="Banfield J.F."/>
        </authorList>
    </citation>
    <scope>NUCLEOTIDE SEQUENCE [LARGE SCALE GENOMIC DNA]</scope>
</reference>
<gene>
    <name evidence="1" type="ORF">A2754_02720</name>
</gene>
<proteinExistence type="predicted"/>
<name>A0A1F6MF29_9BACT</name>
<dbReference type="Proteomes" id="UP000177953">
    <property type="component" value="Unassembled WGS sequence"/>
</dbReference>
<protein>
    <submittedName>
        <fullName evidence="1">Uncharacterized protein</fullName>
    </submittedName>
</protein>
<sequence>MNGNTETIRVHTHYLDANDTALSVHRDRRYNEKALTIYIDGKNIASYTANGTTTIGDYGGKMIHR</sequence>